<comment type="function">
    <text evidence="7">Involved in DNA repair and RecF pathway recombination.</text>
</comment>
<reference evidence="9 10" key="1">
    <citation type="submission" date="2022-06" db="EMBL/GenBank/DDBJ databases">
        <title>Endosaccharibacter gen. nov., sp. nov., endophytic bacteria isolated from sugarcane.</title>
        <authorList>
            <person name="Pitiwittayakul N."/>
            <person name="Yukphan P."/>
            <person name="Charoenyingcharoen P."/>
            <person name="Tanasupawat S."/>
        </authorList>
    </citation>
    <scope>NUCLEOTIDE SEQUENCE [LARGE SCALE GENOMIC DNA]</scope>
    <source>
        <strain evidence="9 10">KSS8</strain>
    </source>
</reference>
<dbReference type="InterPro" id="IPR042242">
    <property type="entry name" value="RecO_C"/>
</dbReference>
<dbReference type="EMBL" id="JAMSKV010000003">
    <property type="protein sequence ID" value="MCQ8277739.1"/>
    <property type="molecule type" value="Genomic_DNA"/>
</dbReference>
<comment type="caution">
    <text evidence="9">The sequence shown here is derived from an EMBL/GenBank/DDBJ whole genome shotgun (WGS) entry which is preliminary data.</text>
</comment>
<name>A0ABT1W4D3_9PROT</name>
<protein>
    <recommendedName>
        <fullName evidence="2 7">DNA repair protein RecO</fullName>
    </recommendedName>
    <alternativeName>
        <fullName evidence="6 7">Recombination protein O</fullName>
    </alternativeName>
</protein>
<organism evidence="9 10">
    <name type="scientific">Endosaccharibacter trunci</name>
    <dbReference type="NCBI Taxonomy" id="2812733"/>
    <lineage>
        <taxon>Bacteria</taxon>
        <taxon>Pseudomonadati</taxon>
        <taxon>Pseudomonadota</taxon>
        <taxon>Alphaproteobacteria</taxon>
        <taxon>Acetobacterales</taxon>
        <taxon>Acetobacteraceae</taxon>
        <taxon>Endosaccharibacter</taxon>
    </lineage>
</organism>
<dbReference type="Gene3D" id="1.20.1440.120">
    <property type="entry name" value="Recombination protein O, C-terminal domain"/>
    <property type="match status" value="1"/>
</dbReference>
<dbReference type="SUPFAM" id="SSF57863">
    <property type="entry name" value="ArfGap/RecO-like zinc finger"/>
    <property type="match status" value="1"/>
</dbReference>
<evidence type="ECO:0000256" key="3">
    <source>
        <dbReference type="ARBA" id="ARBA00022763"/>
    </source>
</evidence>
<evidence type="ECO:0000256" key="5">
    <source>
        <dbReference type="ARBA" id="ARBA00023204"/>
    </source>
</evidence>
<keyword evidence="5 7" id="KW-0234">DNA repair</keyword>
<dbReference type="NCBIfam" id="TIGR00613">
    <property type="entry name" value="reco"/>
    <property type="match status" value="1"/>
</dbReference>
<accession>A0ABT1W4D3</accession>
<dbReference type="Gene3D" id="2.40.50.140">
    <property type="entry name" value="Nucleic acid-binding proteins"/>
    <property type="match status" value="1"/>
</dbReference>
<evidence type="ECO:0000313" key="9">
    <source>
        <dbReference type="EMBL" id="MCQ8277739.1"/>
    </source>
</evidence>
<gene>
    <name evidence="7 9" type="primary">recO</name>
    <name evidence="9" type="ORF">NFI95_04675</name>
</gene>
<proteinExistence type="inferred from homology"/>
<sequence>MEWEAPAIVLAASSYGEGGAVAHVLTEHHGAFRGLVRGGGARANLATWQAGNLVTAHWSARLPDQLGTLRAELVHPSAARLLSAPLPLALLSSACALADTALPEREPHPAVFGELLRLLTLLSLEVGEGERSGPAAYLRWEATLLTDLGYGMDLSACAVSGATQGLSHVSPRTGRAVSPEGAGPWRDRLLRLPPLFLDPALAGDASDWRDGLLLTGHFLSRDVFGQRHRPVPAARERLFEMVDRLAANG</sequence>
<dbReference type="PANTHER" id="PTHR33991">
    <property type="entry name" value="DNA REPAIR PROTEIN RECO"/>
    <property type="match status" value="1"/>
</dbReference>
<dbReference type="InterPro" id="IPR003717">
    <property type="entry name" value="RecO"/>
</dbReference>
<evidence type="ECO:0000256" key="6">
    <source>
        <dbReference type="ARBA" id="ARBA00033409"/>
    </source>
</evidence>
<dbReference type="InterPro" id="IPR037278">
    <property type="entry name" value="ARFGAP/RecO"/>
</dbReference>
<dbReference type="RefSeq" id="WP_422863192.1">
    <property type="nucleotide sequence ID" value="NZ_JAMSKV010000003.1"/>
</dbReference>
<dbReference type="PANTHER" id="PTHR33991:SF1">
    <property type="entry name" value="DNA REPAIR PROTEIN RECO"/>
    <property type="match status" value="1"/>
</dbReference>
<evidence type="ECO:0000259" key="8">
    <source>
        <dbReference type="Pfam" id="PF11967"/>
    </source>
</evidence>
<feature type="domain" description="DNA replication/recombination mediator RecO N-terminal" evidence="8">
    <location>
        <begin position="1"/>
        <end position="75"/>
    </location>
</feature>
<evidence type="ECO:0000256" key="1">
    <source>
        <dbReference type="ARBA" id="ARBA00007452"/>
    </source>
</evidence>
<dbReference type="Proteomes" id="UP001524587">
    <property type="component" value="Unassembled WGS sequence"/>
</dbReference>
<dbReference type="SUPFAM" id="SSF50249">
    <property type="entry name" value="Nucleic acid-binding proteins"/>
    <property type="match status" value="1"/>
</dbReference>
<keyword evidence="3 7" id="KW-0227">DNA damage</keyword>
<evidence type="ECO:0000256" key="2">
    <source>
        <dbReference type="ARBA" id="ARBA00021310"/>
    </source>
</evidence>
<dbReference type="Pfam" id="PF11967">
    <property type="entry name" value="RecO_N"/>
    <property type="match status" value="1"/>
</dbReference>
<keyword evidence="10" id="KW-1185">Reference proteome</keyword>
<dbReference type="Pfam" id="PF02565">
    <property type="entry name" value="RecO_C"/>
    <property type="match status" value="1"/>
</dbReference>
<keyword evidence="4 7" id="KW-0233">DNA recombination</keyword>
<dbReference type="InterPro" id="IPR012340">
    <property type="entry name" value="NA-bd_OB-fold"/>
</dbReference>
<evidence type="ECO:0000256" key="7">
    <source>
        <dbReference type="HAMAP-Rule" id="MF_00201"/>
    </source>
</evidence>
<dbReference type="HAMAP" id="MF_00201">
    <property type="entry name" value="RecO"/>
    <property type="match status" value="1"/>
</dbReference>
<evidence type="ECO:0000313" key="10">
    <source>
        <dbReference type="Proteomes" id="UP001524587"/>
    </source>
</evidence>
<evidence type="ECO:0000256" key="4">
    <source>
        <dbReference type="ARBA" id="ARBA00023172"/>
    </source>
</evidence>
<comment type="similarity">
    <text evidence="1 7">Belongs to the RecO family.</text>
</comment>
<dbReference type="InterPro" id="IPR022572">
    <property type="entry name" value="DNA_rep/recomb_RecO_N"/>
</dbReference>